<evidence type="ECO:0000256" key="1">
    <source>
        <dbReference type="ARBA" id="ARBA00004141"/>
    </source>
</evidence>
<evidence type="ECO:0000259" key="8">
    <source>
        <dbReference type="Pfam" id="PF01545"/>
    </source>
</evidence>
<organism evidence="10 11">
    <name type="scientific">Anaeroselena agilis</name>
    <dbReference type="NCBI Taxonomy" id="3063788"/>
    <lineage>
        <taxon>Bacteria</taxon>
        <taxon>Bacillati</taxon>
        <taxon>Bacillota</taxon>
        <taxon>Negativicutes</taxon>
        <taxon>Acetonemataceae</taxon>
        <taxon>Anaeroselena</taxon>
    </lineage>
</organism>
<dbReference type="EMBL" id="JAUOZS010000001">
    <property type="protein sequence ID" value="MDT8903325.1"/>
    <property type="molecule type" value="Genomic_DNA"/>
</dbReference>
<evidence type="ECO:0000256" key="3">
    <source>
        <dbReference type="ARBA" id="ARBA00022448"/>
    </source>
</evidence>
<evidence type="ECO:0000256" key="5">
    <source>
        <dbReference type="ARBA" id="ARBA00022989"/>
    </source>
</evidence>
<evidence type="ECO:0000256" key="6">
    <source>
        <dbReference type="ARBA" id="ARBA00023136"/>
    </source>
</evidence>
<dbReference type="SUPFAM" id="SSF161111">
    <property type="entry name" value="Cation efflux protein transmembrane domain-like"/>
    <property type="match status" value="1"/>
</dbReference>
<keyword evidence="6 7" id="KW-0472">Membrane</keyword>
<dbReference type="InterPro" id="IPR050291">
    <property type="entry name" value="CDF_Transporter"/>
</dbReference>
<keyword evidence="5 7" id="KW-1133">Transmembrane helix</keyword>
<comment type="caution">
    <text evidence="10">The sequence shown here is derived from an EMBL/GenBank/DDBJ whole genome shotgun (WGS) entry which is preliminary data.</text>
</comment>
<evidence type="ECO:0000256" key="2">
    <source>
        <dbReference type="ARBA" id="ARBA00008114"/>
    </source>
</evidence>
<dbReference type="Pfam" id="PF16916">
    <property type="entry name" value="ZT_dimer"/>
    <property type="match status" value="1"/>
</dbReference>
<proteinExistence type="inferred from homology"/>
<evidence type="ECO:0000256" key="7">
    <source>
        <dbReference type="SAM" id="Phobius"/>
    </source>
</evidence>
<reference evidence="10 11" key="1">
    <citation type="submission" date="2023-07" db="EMBL/GenBank/DDBJ databases">
        <title>The novel representative of Negativicutes class, Anaeroselena agilis gen. nov. sp. nov.</title>
        <authorList>
            <person name="Prokofeva M.I."/>
            <person name="Elcheninov A.G."/>
            <person name="Klyukina A."/>
            <person name="Kublanov I.V."/>
            <person name="Frolov E.N."/>
            <person name="Podosokorskaya O.A."/>
        </authorList>
    </citation>
    <scope>NUCLEOTIDE SEQUENCE [LARGE SCALE GENOMIC DNA]</scope>
    <source>
        <strain evidence="10 11">4137-cl</strain>
    </source>
</reference>
<dbReference type="SUPFAM" id="SSF160240">
    <property type="entry name" value="Cation efflux protein cytoplasmic domain-like"/>
    <property type="match status" value="1"/>
</dbReference>
<evidence type="ECO:0000313" key="10">
    <source>
        <dbReference type="EMBL" id="MDT8903325.1"/>
    </source>
</evidence>
<dbReference type="InterPro" id="IPR036837">
    <property type="entry name" value="Cation_efflux_CTD_sf"/>
</dbReference>
<dbReference type="Proteomes" id="UP001254848">
    <property type="component" value="Unassembled WGS sequence"/>
</dbReference>
<protein>
    <submittedName>
        <fullName evidence="10">Cation diffusion facilitator family transporter</fullName>
    </submittedName>
</protein>
<comment type="subcellular location">
    <subcellularLocation>
        <location evidence="1">Membrane</location>
        <topology evidence="1">Multi-pass membrane protein</topology>
    </subcellularLocation>
</comment>
<evidence type="ECO:0000259" key="9">
    <source>
        <dbReference type="Pfam" id="PF16916"/>
    </source>
</evidence>
<keyword evidence="4 7" id="KW-0812">Transmembrane</keyword>
<comment type="similarity">
    <text evidence="2">Belongs to the cation diffusion facilitator (CDF) transporter (TC 2.A.4) family.</text>
</comment>
<accession>A0ABU3P3T1</accession>
<gene>
    <name evidence="10" type="ORF">Q4T40_19010</name>
</gene>
<feature type="transmembrane region" description="Helical" evidence="7">
    <location>
        <begin position="60"/>
        <end position="77"/>
    </location>
</feature>
<evidence type="ECO:0000313" key="11">
    <source>
        <dbReference type="Proteomes" id="UP001254848"/>
    </source>
</evidence>
<feature type="domain" description="Cation efflux protein transmembrane" evidence="8">
    <location>
        <begin position="32"/>
        <end position="223"/>
    </location>
</feature>
<feature type="transmembrane region" description="Helical" evidence="7">
    <location>
        <begin position="98"/>
        <end position="116"/>
    </location>
</feature>
<keyword evidence="11" id="KW-1185">Reference proteome</keyword>
<dbReference type="PANTHER" id="PTHR43840">
    <property type="entry name" value="MITOCHONDRIAL METAL TRANSPORTER 1-RELATED"/>
    <property type="match status" value="1"/>
</dbReference>
<dbReference type="InterPro" id="IPR027470">
    <property type="entry name" value="Cation_efflux_CTD"/>
</dbReference>
<dbReference type="NCBIfam" id="TIGR01297">
    <property type="entry name" value="CDF"/>
    <property type="match status" value="1"/>
</dbReference>
<evidence type="ECO:0000256" key="4">
    <source>
        <dbReference type="ARBA" id="ARBA00022692"/>
    </source>
</evidence>
<dbReference type="InterPro" id="IPR002524">
    <property type="entry name" value="Cation_efflux"/>
</dbReference>
<feature type="transmembrane region" description="Helical" evidence="7">
    <location>
        <begin position="128"/>
        <end position="148"/>
    </location>
</feature>
<sequence>MAAGAFWPAARIILLGGVILDHNTLKQNTARLSIFSNTALVIFKLAVGLAGGAVSIVSEAAHSAVDLIAALIAYFAVRKAAKPPDEHHAYGHGKVESLSAAIEAALIVLAALWIVYEAVDKLTAGHTPAYLEYGIAVMAVSILVNWYVSGRLMKVAHETRSHALEADALHLKADIWTSCGVLGGLVVIKITGLTWLDPAIAIVVAAFVFKAGYDMTKKSLYELTDVSLPPEEEEIIANILTAHPAILAFHQLRTRRSGSLRLIDVHVILRRDMHLDAAHAVCDEVEASLEVSLSPCEATIHLEPCTCPDK</sequence>
<feature type="transmembrane region" description="Helical" evidence="7">
    <location>
        <begin position="34"/>
        <end position="54"/>
    </location>
</feature>
<feature type="domain" description="Cation efflux protein cytoplasmic" evidence="9">
    <location>
        <begin position="228"/>
        <end position="305"/>
    </location>
</feature>
<dbReference type="InterPro" id="IPR058533">
    <property type="entry name" value="Cation_efflux_TM"/>
</dbReference>
<name>A0ABU3P3T1_9FIRM</name>
<dbReference type="Pfam" id="PF01545">
    <property type="entry name" value="Cation_efflux"/>
    <property type="match status" value="1"/>
</dbReference>
<dbReference type="Gene3D" id="3.30.70.1350">
    <property type="entry name" value="Cation efflux protein, cytoplasmic domain"/>
    <property type="match status" value="1"/>
</dbReference>
<keyword evidence="3" id="KW-0813">Transport</keyword>
<dbReference type="PANTHER" id="PTHR43840:SF15">
    <property type="entry name" value="MITOCHONDRIAL METAL TRANSPORTER 1-RELATED"/>
    <property type="match status" value="1"/>
</dbReference>
<dbReference type="InterPro" id="IPR027469">
    <property type="entry name" value="Cation_efflux_TMD_sf"/>
</dbReference>
<dbReference type="Gene3D" id="1.20.1510.10">
    <property type="entry name" value="Cation efflux protein transmembrane domain"/>
    <property type="match status" value="1"/>
</dbReference>
<feature type="transmembrane region" description="Helical" evidence="7">
    <location>
        <begin position="194"/>
        <end position="213"/>
    </location>
</feature>